<dbReference type="EMBL" id="MU857086">
    <property type="protein sequence ID" value="KAK4150239.1"/>
    <property type="molecule type" value="Genomic_DNA"/>
</dbReference>
<dbReference type="AlphaFoldDB" id="A0AAN6VFB8"/>
<keyword evidence="3" id="KW-1185">Reference proteome</keyword>
<sequence>MAQLTALESIRTVGDASDLRRMRTNDVFFSQCSPSEDVVGDSPPRLEADSFSSPEQTSVTITIGSSWHPPTQAGRGDGFLHPTQHASTAVPEDSLPQFNSRTFRREDADDTISEFLEAQGQGAKGLIVIIVEGWNFWIAEPFERTIPGFPTGTFARVKDEHSVLPNLSTQNSFYCVTEHVETWARDPSSPHRRRVELGANEARRLPIAVWSRLRGASKVAVPGGEREYSPTIILCCEPGTSVPQRIKHFYRSKSGNAAQGSHDRRWQRLESYAFWVYADLFTIFTNWDSTWEAATRNLSSSSQGLFDGRQRRQIMENTKSLHRDTAATIDLRGSMRLQKFSIKYLHDAIARLAPRPDTASASSRSALVDRLQNMLVRLDYYELASQTLLSQQQNLLSLALNTEAVSQTQAVNRITLLGFVFLPLAFVAV</sequence>
<evidence type="ECO:0000256" key="1">
    <source>
        <dbReference type="SAM" id="MobiDB-lite"/>
    </source>
</evidence>
<protein>
    <submittedName>
        <fullName evidence="2">Uncharacterized protein</fullName>
    </submittedName>
</protein>
<organism evidence="2 3">
    <name type="scientific">Chaetomidium leptoderma</name>
    <dbReference type="NCBI Taxonomy" id="669021"/>
    <lineage>
        <taxon>Eukaryota</taxon>
        <taxon>Fungi</taxon>
        <taxon>Dikarya</taxon>
        <taxon>Ascomycota</taxon>
        <taxon>Pezizomycotina</taxon>
        <taxon>Sordariomycetes</taxon>
        <taxon>Sordariomycetidae</taxon>
        <taxon>Sordariales</taxon>
        <taxon>Chaetomiaceae</taxon>
        <taxon>Chaetomidium</taxon>
    </lineage>
</organism>
<accession>A0AAN6VFB8</accession>
<name>A0AAN6VFB8_9PEZI</name>
<dbReference type="Proteomes" id="UP001302745">
    <property type="component" value="Unassembled WGS sequence"/>
</dbReference>
<evidence type="ECO:0000313" key="3">
    <source>
        <dbReference type="Proteomes" id="UP001302745"/>
    </source>
</evidence>
<feature type="region of interest" description="Disordered" evidence="1">
    <location>
        <begin position="35"/>
        <end position="95"/>
    </location>
</feature>
<feature type="compositionally biased region" description="Polar residues" evidence="1">
    <location>
        <begin position="50"/>
        <end position="69"/>
    </location>
</feature>
<comment type="caution">
    <text evidence="2">The sequence shown here is derived from an EMBL/GenBank/DDBJ whole genome shotgun (WGS) entry which is preliminary data.</text>
</comment>
<reference evidence="2" key="2">
    <citation type="submission" date="2023-05" db="EMBL/GenBank/DDBJ databases">
        <authorList>
            <consortium name="Lawrence Berkeley National Laboratory"/>
            <person name="Steindorff A."/>
            <person name="Hensen N."/>
            <person name="Bonometti L."/>
            <person name="Westerberg I."/>
            <person name="Brannstrom I.O."/>
            <person name="Guillou S."/>
            <person name="Cros-Aarteil S."/>
            <person name="Calhoun S."/>
            <person name="Haridas S."/>
            <person name="Kuo A."/>
            <person name="Mondo S."/>
            <person name="Pangilinan J."/>
            <person name="Riley R."/>
            <person name="Labutti K."/>
            <person name="Andreopoulos B."/>
            <person name="Lipzen A."/>
            <person name="Chen C."/>
            <person name="Yanf M."/>
            <person name="Daum C."/>
            <person name="Ng V."/>
            <person name="Clum A."/>
            <person name="Ohm R."/>
            <person name="Martin F."/>
            <person name="Silar P."/>
            <person name="Natvig D."/>
            <person name="Lalanne C."/>
            <person name="Gautier V."/>
            <person name="Ament-Velasquez S.L."/>
            <person name="Kruys A."/>
            <person name="Hutchinson M.I."/>
            <person name="Powell A.J."/>
            <person name="Barry K."/>
            <person name="Miller A.N."/>
            <person name="Grigoriev I.V."/>
            <person name="Debuchy R."/>
            <person name="Gladieux P."/>
            <person name="Thoren M.H."/>
            <person name="Johannesson H."/>
        </authorList>
    </citation>
    <scope>NUCLEOTIDE SEQUENCE</scope>
    <source>
        <strain evidence="2">CBS 538.74</strain>
    </source>
</reference>
<evidence type="ECO:0000313" key="2">
    <source>
        <dbReference type="EMBL" id="KAK4150239.1"/>
    </source>
</evidence>
<reference evidence="2" key="1">
    <citation type="journal article" date="2023" name="Mol. Phylogenet. Evol.">
        <title>Genome-scale phylogeny and comparative genomics of the fungal order Sordariales.</title>
        <authorList>
            <person name="Hensen N."/>
            <person name="Bonometti L."/>
            <person name="Westerberg I."/>
            <person name="Brannstrom I.O."/>
            <person name="Guillou S."/>
            <person name="Cros-Aarteil S."/>
            <person name="Calhoun S."/>
            <person name="Haridas S."/>
            <person name="Kuo A."/>
            <person name="Mondo S."/>
            <person name="Pangilinan J."/>
            <person name="Riley R."/>
            <person name="LaButti K."/>
            <person name="Andreopoulos B."/>
            <person name="Lipzen A."/>
            <person name="Chen C."/>
            <person name="Yan M."/>
            <person name="Daum C."/>
            <person name="Ng V."/>
            <person name="Clum A."/>
            <person name="Steindorff A."/>
            <person name="Ohm R.A."/>
            <person name="Martin F."/>
            <person name="Silar P."/>
            <person name="Natvig D.O."/>
            <person name="Lalanne C."/>
            <person name="Gautier V."/>
            <person name="Ament-Velasquez S.L."/>
            <person name="Kruys A."/>
            <person name="Hutchinson M.I."/>
            <person name="Powell A.J."/>
            <person name="Barry K."/>
            <person name="Miller A.N."/>
            <person name="Grigoriev I.V."/>
            <person name="Debuchy R."/>
            <person name="Gladieux P."/>
            <person name="Hiltunen Thoren M."/>
            <person name="Johannesson H."/>
        </authorList>
    </citation>
    <scope>NUCLEOTIDE SEQUENCE</scope>
    <source>
        <strain evidence="2">CBS 538.74</strain>
    </source>
</reference>
<gene>
    <name evidence="2" type="ORF">C8A00DRAFT_37158</name>
</gene>
<proteinExistence type="predicted"/>